<sequence>MRFESNLSPTKMKTKKSADDSGVEELEKKLNDFSLVDSKKEEKNNFEANDLDGCKKEEAEEPIKVKEEIVKKEPEDKVDEAAEALNDLSIEPKTEDNEDEDRVPRGPMRNEKRNTILPYINRFSQGTYSPHVTAVEGLFCGNYGETQICTSGNTNNRHGNQATHLTVGGTVQVHQVVTPTPQNDLTDEAALEMANFLLSATSENPMALLVLKTLSDSFGVDEGIEEFSGSEGQLSISGSPPQSTTYLYSPGVVSPFSSGYESGTSSPSHSPPRSDENYVPEPIQKINERRTAPRDILPKLDLGMPIQSEFYQYILHLNGNKAENAAIQNYTHRIYWKGSLDKFTCAIPDGDGDTMLMIYLANPKSTQEIAKKMRYTTHQETVFRLFSIFHLVERFHKECPAALEAQNNLCQSVIHLAASNCAEHPLVAAYVAEKLEANNYNFNQNCCAANCFMQGSGNLLHCIAHNGDSHAEVLKRLLQVQKLRELIDSPCHHNAFFMLTPMHVAIKAQNYDPKGALQCLKTVEYLIKEGASFTKKSFSSPKQIALHIALQGKPNIELVELILRYMNATEVNVPDSEDNHPLMILAKASSQLDDDDTFRILTLLLDKGATPKKVATARKQELFYEFNKNIQNTDVAAALNT</sequence>
<feature type="compositionally biased region" description="Basic and acidic residues" evidence="3">
    <location>
        <begin position="102"/>
        <end position="111"/>
    </location>
</feature>
<dbReference type="Proteomes" id="UP000494165">
    <property type="component" value="Unassembled WGS sequence"/>
</dbReference>
<gene>
    <name evidence="4" type="ORF">CLODIP_2_CD08536</name>
</gene>
<feature type="compositionally biased region" description="Basic and acidic residues" evidence="3">
    <location>
        <begin position="52"/>
        <end position="75"/>
    </location>
</feature>
<keyword evidence="5" id="KW-1185">Reference proteome</keyword>
<protein>
    <submittedName>
        <fullName evidence="4">Uncharacterized protein</fullName>
    </submittedName>
</protein>
<feature type="compositionally biased region" description="Polar residues" evidence="3">
    <location>
        <begin position="1"/>
        <end position="11"/>
    </location>
</feature>
<evidence type="ECO:0000256" key="2">
    <source>
        <dbReference type="ARBA" id="ARBA00023043"/>
    </source>
</evidence>
<evidence type="ECO:0000256" key="1">
    <source>
        <dbReference type="ARBA" id="ARBA00022737"/>
    </source>
</evidence>
<reference evidence="4 5" key="1">
    <citation type="submission" date="2020-04" db="EMBL/GenBank/DDBJ databases">
        <authorList>
            <person name="Alioto T."/>
            <person name="Alioto T."/>
            <person name="Gomez Garrido J."/>
        </authorList>
    </citation>
    <scope>NUCLEOTIDE SEQUENCE [LARGE SCALE GENOMIC DNA]</scope>
</reference>
<feature type="compositionally biased region" description="Low complexity" evidence="3">
    <location>
        <begin position="258"/>
        <end position="268"/>
    </location>
</feature>
<comment type="caution">
    <text evidence="4">The sequence shown here is derived from an EMBL/GenBank/DDBJ whole genome shotgun (WGS) entry which is preliminary data.</text>
</comment>
<dbReference type="SUPFAM" id="SSF48403">
    <property type="entry name" value="Ankyrin repeat"/>
    <property type="match status" value="1"/>
</dbReference>
<evidence type="ECO:0000256" key="3">
    <source>
        <dbReference type="SAM" id="MobiDB-lite"/>
    </source>
</evidence>
<dbReference type="Gene3D" id="1.25.40.20">
    <property type="entry name" value="Ankyrin repeat-containing domain"/>
    <property type="match status" value="1"/>
</dbReference>
<dbReference type="InterPro" id="IPR002110">
    <property type="entry name" value="Ankyrin_rpt"/>
</dbReference>
<proteinExistence type="predicted"/>
<keyword evidence="1" id="KW-0677">Repeat</keyword>
<evidence type="ECO:0000313" key="5">
    <source>
        <dbReference type="Proteomes" id="UP000494165"/>
    </source>
</evidence>
<dbReference type="PANTHER" id="PTHR24178">
    <property type="entry name" value="MOLTING PROTEIN MLT-4"/>
    <property type="match status" value="1"/>
</dbReference>
<dbReference type="OrthoDB" id="71307at2759"/>
<dbReference type="PANTHER" id="PTHR24178:SF41">
    <property type="entry name" value="ANKYRIN-2 ISOFORM X1"/>
    <property type="match status" value="1"/>
</dbReference>
<organism evidence="4 5">
    <name type="scientific">Cloeon dipterum</name>
    <dbReference type="NCBI Taxonomy" id="197152"/>
    <lineage>
        <taxon>Eukaryota</taxon>
        <taxon>Metazoa</taxon>
        <taxon>Ecdysozoa</taxon>
        <taxon>Arthropoda</taxon>
        <taxon>Hexapoda</taxon>
        <taxon>Insecta</taxon>
        <taxon>Pterygota</taxon>
        <taxon>Palaeoptera</taxon>
        <taxon>Ephemeroptera</taxon>
        <taxon>Pisciforma</taxon>
        <taxon>Baetidae</taxon>
        <taxon>Cloeon</taxon>
    </lineage>
</organism>
<dbReference type="InterPro" id="IPR036770">
    <property type="entry name" value="Ankyrin_rpt-contain_sf"/>
</dbReference>
<feature type="region of interest" description="Disordered" evidence="3">
    <location>
        <begin position="258"/>
        <end position="282"/>
    </location>
</feature>
<accession>A0A8S1CST2</accession>
<feature type="region of interest" description="Disordered" evidence="3">
    <location>
        <begin position="1"/>
        <end position="111"/>
    </location>
</feature>
<feature type="compositionally biased region" description="Basic and acidic residues" evidence="3">
    <location>
        <begin position="25"/>
        <end position="45"/>
    </location>
</feature>
<name>A0A8S1CST2_9INSE</name>
<dbReference type="SMART" id="SM00248">
    <property type="entry name" value="ANK"/>
    <property type="match status" value="3"/>
</dbReference>
<keyword evidence="2" id="KW-0040">ANK repeat</keyword>
<dbReference type="AlphaFoldDB" id="A0A8S1CST2"/>
<dbReference type="EMBL" id="CADEPI010000058">
    <property type="protein sequence ID" value="CAB3371164.1"/>
    <property type="molecule type" value="Genomic_DNA"/>
</dbReference>
<evidence type="ECO:0000313" key="4">
    <source>
        <dbReference type="EMBL" id="CAB3371164.1"/>
    </source>
</evidence>